<evidence type="ECO:0000313" key="1">
    <source>
        <dbReference type="EMBL" id="OIR03594.1"/>
    </source>
</evidence>
<accession>A0A1J5S643</accession>
<dbReference type="AlphaFoldDB" id="A0A1J5S643"/>
<proteinExistence type="predicted"/>
<reference evidence="1" key="1">
    <citation type="submission" date="2016-10" db="EMBL/GenBank/DDBJ databases">
        <title>Sequence of Gallionella enrichment culture.</title>
        <authorList>
            <person name="Poehlein A."/>
            <person name="Muehling M."/>
            <person name="Daniel R."/>
        </authorList>
    </citation>
    <scope>NUCLEOTIDE SEQUENCE</scope>
</reference>
<protein>
    <submittedName>
        <fullName evidence="1">Uncharacterized protein</fullName>
    </submittedName>
</protein>
<gene>
    <name evidence="1" type="ORF">GALL_142160</name>
</gene>
<dbReference type="EMBL" id="MLJW01000064">
    <property type="protein sequence ID" value="OIR03594.1"/>
    <property type="molecule type" value="Genomic_DNA"/>
</dbReference>
<name>A0A1J5S643_9ZZZZ</name>
<sequence length="237" mass="25132">MSPRTLLASVCCLMFPLLALAQAQDSAPVPLHGEIQDGQYISPTGLFQMPIPVLAPLGGTVSDSANVVTFRDAFTTSITVAVFPLSQAQVDEYHTIGSKDFLVQFFTNIVLKDLLSTYPGAAAESNARFISKLDGGAVLVYTLLPGGSAFNSRIELFPGQDAIPVAKRGNLAFVHDKNVILISSELGERSTERSLYKLTPAEQDLVLRSRLVALADSMILKSPATAPAAANTAAPAK</sequence>
<comment type="caution">
    <text evidence="1">The sequence shown here is derived from an EMBL/GenBank/DDBJ whole genome shotgun (WGS) entry which is preliminary data.</text>
</comment>
<organism evidence="1">
    <name type="scientific">mine drainage metagenome</name>
    <dbReference type="NCBI Taxonomy" id="410659"/>
    <lineage>
        <taxon>unclassified sequences</taxon>
        <taxon>metagenomes</taxon>
        <taxon>ecological metagenomes</taxon>
    </lineage>
</organism>